<comment type="catalytic activity">
    <reaction evidence="11">
        <text>L-seryl-[protein] + ATP = O-phospho-L-seryl-[protein] + ADP + H(+)</text>
        <dbReference type="Rhea" id="RHEA:17989"/>
        <dbReference type="Rhea" id="RHEA-COMP:9863"/>
        <dbReference type="Rhea" id="RHEA-COMP:11604"/>
        <dbReference type="ChEBI" id="CHEBI:15378"/>
        <dbReference type="ChEBI" id="CHEBI:29999"/>
        <dbReference type="ChEBI" id="CHEBI:30616"/>
        <dbReference type="ChEBI" id="CHEBI:83421"/>
        <dbReference type="ChEBI" id="CHEBI:456216"/>
        <dbReference type="EC" id="2.7.11.12"/>
    </reaction>
</comment>
<dbReference type="GO" id="GO:0005524">
    <property type="term" value="F:ATP binding"/>
    <property type="evidence" value="ECO:0007669"/>
    <property type="project" value="UniProtKB-KW"/>
</dbReference>
<comment type="catalytic activity">
    <reaction evidence="10 12">
        <text>L-threonyl-[protein] + ATP = O-phospho-L-threonyl-[protein] + ADP + H(+)</text>
        <dbReference type="Rhea" id="RHEA:46608"/>
        <dbReference type="Rhea" id="RHEA-COMP:11060"/>
        <dbReference type="Rhea" id="RHEA-COMP:11605"/>
        <dbReference type="ChEBI" id="CHEBI:15378"/>
        <dbReference type="ChEBI" id="CHEBI:30013"/>
        <dbReference type="ChEBI" id="CHEBI:30616"/>
        <dbReference type="ChEBI" id="CHEBI:61977"/>
        <dbReference type="ChEBI" id="CHEBI:456216"/>
        <dbReference type="EC" id="2.7.11.12"/>
    </reaction>
</comment>
<name>A0A8C8A0B3_9TELE</name>
<feature type="domain" description="AGC-kinase C-terminal" evidence="18">
    <location>
        <begin position="696"/>
        <end position="746"/>
    </location>
</feature>
<keyword evidence="6 12" id="KW-0547">Nucleotide-binding</keyword>
<dbReference type="Gene3D" id="2.60.120.10">
    <property type="entry name" value="Jelly Rolls"/>
    <property type="match status" value="2"/>
</dbReference>
<dbReference type="PROSITE" id="PS00889">
    <property type="entry name" value="CNMP_BINDING_2"/>
    <property type="match status" value="2"/>
</dbReference>
<dbReference type="SMART" id="SM00133">
    <property type="entry name" value="S_TK_X"/>
    <property type="match status" value="1"/>
</dbReference>
<evidence type="ECO:0000256" key="15">
    <source>
        <dbReference type="SAM" id="MobiDB-lite"/>
    </source>
</evidence>
<evidence type="ECO:0000256" key="1">
    <source>
        <dbReference type="ARBA" id="ARBA00006352"/>
    </source>
</evidence>
<dbReference type="Pfam" id="PF00069">
    <property type="entry name" value="Pkinase"/>
    <property type="match status" value="1"/>
</dbReference>
<keyword evidence="7 12" id="KW-0418">Kinase</keyword>
<dbReference type="PROSITE" id="PS00108">
    <property type="entry name" value="PROTEIN_KINASE_ST"/>
    <property type="match status" value="1"/>
</dbReference>
<sequence>MGNASIRSKCCKSTEGSASTSTKDQPAKQPTRDSLRVRVEELEREVKMKDEELGAREQHIKALQEQLAKQTQVLSELSEELHAKSITLNMLQDAMRSEPSTGLAFRPASVRASGKSSPNLSVRTKDTPNRRKGAKSGVSAEPTSSCLQKFSFEKARVPKDVSVKKLLTDALNKNQYLRRLELQQIKDMVECMYERNYQQGECVIKQGEPGNHLFVLAEGKLEVFQHNKLLTWITVWTTFGELAILYNCTRTASVRAVNKVKTWALDREAFQNIMRRTAETRHEQYRNFLRSVSLLANLPDDKLSKIVDCLEVEYYDKGEYIIREGEEGSTFYIIAQGKVKVTQTTEAHKLPQVINALQKGDYFGEKALVSDDVRSANIIADDNGVECLVIDRETFDQTVGNFNELQKHLQGYVASLDRGDKKRHLNSASSSCKVSKNLFQLPGFTSMMSMRLQVKVKGEDVTFALKAIKKKHVVENKQEEHIHSERRILAEARSPFIVRLYRTFKDSKYVYMLLEACLGGEVWSLLRDRGSFDDPTAKFCIGCVTEAFEYLHRKGVLYRDLKPENLLLDMEGYVKLVDFGFAKKIRSGQKTWTFCGTPEYVAPEIILNKGHNFSVDFWALGILVFELLTGSPPFSGSDQMTIYTFILKGIEKMDFPKIISKRPEDLIRKLCRRNPSERLGNLKNGMTDIKKHRWFTGFNWEGLKARTLASPLKRELKGPMDHSYFDSYPPDEDSPPDELSGWDEDF</sequence>
<feature type="domain" description="Protein kinase" evidence="16">
    <location>
        <begin position="402"/>
        <end position="695"/>
    </location>
</feature>
<organism evidence="19 20">
    <name type="scientific">Oryzias sinensis</name>
    <name type="common">Chinese medaka</name>
    <dbReference type="NCBI Taxonomy" id="183150"/>
    <lineage>
        <taxon>Eukaryota</taxon>
        <taxon>Metazoa</taxon>
        <taxon>Chordata</taxon>
        <taxon>Craniata</taxon>
        <taxon>Vertebrata</taxon>
        <taxon>Euteleostomi</taxon>
        <taxon>Actinopterygii</taxon>
        <taxon>Neopterygii</taxon>
        <taxon>Teleostei</taxon>
        <taxon>Neoteleostei</taxon>
        <taxon>Acanthomorphata</taxon>
        <taxon>Ovalentaria</taxon>
        <taxon>Atherinomorphae</taxon>
        <taxon>Beloniformes</taxon>
        <taxon>Adrianichthyidae</taxon>
        <taxon>Oryziinae</taxon>
        <taxon>Oryzias</taxon>
    </lineage>
</organism>
<dbReference type="InterPro" id="IPR035014">
    <property type="entry name" value="STKc_cGK"/>
</dbReference>
<reference evidence="19" key="2">
    <citation type="submission" date="2025-09" db="UniProtKB">
        <authorList>
            <consortium name="Ensembl"/>
        </authorList>
    </citation>
    <scope>IDENTIFICATION</scope>
</reference>
<dbReference type="PROSITE" id="PS51285">
    <property type="entry name" value="AGC_KINASE_CTER"/>
    <property type="match status" value="1"/>
</dbReference>
<feature type="region of interest" description="Disordered" evidence="15">
    <location>
        <begin position="721"/>
        <end position="746"/>
    </location>
</feature>
<dbReference type="InterPro" id="IPR000719">
    <property type="entry name" value="Prot_kinase_dom"/>
</dbReference>
<dbReference type="PROSITE" id="PS00888">
    <property type="entry name" value="CNMP_BINDING_1"/>
    <property type="match status" value="2"/>
</dbReference>
<dbReference type="InterPro" id="IPR000595">
    <property type="entry name" value="cNMP-bd_dom"/>
</dbReference>
<dbReference type="PROSITE" id="PS50042">
    <property type="entry name" value="CNMP_BINDING_3"/>
    <property type="match status" value="2"/>
</dbReference>
<comment type="similarity">
    <text evidence="1 12">Belongs to the protein kinase superfamily. AGC Ser/Thr protein kinase family. cGMP subfamily.</text>
</comment>
<dbReference type="PRINTS" id="PR00104">
    <property type="entry name" value="CGMPKINASE"/>
</dbReference>
<dbReference type="PANTHER" id="PTHR24353">
    <property type="entry name" value="CYCLIC NUCLEOTIDE-DEPENDENT PROTEIN KINASE"/>
    <property type="match status" value="1"/>
</dbReference>
<evidence type="ECO:0000256" key="12">
    <source>
        <dbReference type="PIRNR" id="PIRNR000559"/>
    </source>
</evidence>
<dbReference type="InterPro" id="IPR011009">
    <property type="entry name" value="Kinase-like_dom_sf"/>
</dbReference>
<dbReference type="Gene3D" id="1.10.510.10">
    <property type="entry name" value="Transferase(Phosphotransferase) domain 1"/>
    <property type="match status" value="1"/>
</dbReference>
<evidence type="ECO:0000256" key="4">
    <source>
        <dbReference type="ARBA" id="ARBA00022535"/>
    </source>
</evidence>
<dbReference type="Pfam" id="PF00027">
    <property type="entry name" value="cNMP_binding"/>
    <property type="match status" value="2"/>
</dbReference>
<dbReference type="InterPro" id="IPR018490">
    <property type="entry name" value="cNMP-bd_dom_sf"/>
</dbReference>
<dbReference type="PROSITE" id="PS50011">
    <property type="entry name" value="PROTEIN_KINASE_DOM"/>
    <property type="match status" value="1"/>
</dbReference>
<feature type="region of interest" description="Disordered" evidence="15">
    <location>
        <begin position="99"/>
        <end position="141"/>
    </location>
</feature>
<feature type="compositionally biased region" description="Acidic residues" evidence="15">
    <location>
        <begin position="729"/>
        <end position="746"/>
    </location>
</feature>
<dbReference type="PANTHER" id="PTHR24353:SF24">
    <property type="match status" value="1"/>
</dbReference>
<evidence type="ECO:0000256" key="8">
    <source>
        <dbReference type="ARBA" id="ARBA00022840"/>
    </source>
</evidence>
<dbReference type="Gene3D" id="3.30.200.20">
    <property type="entry name" value="Phosphorylase Kinase, domain 1"/>
    <property type="match status" value="1"/>
</dbReference>
<dbReference type="AlphaFoldDB" id="A0A8C8A0B3"/>
<dbReference type="CDD" id="cd05572">
    <property type="entry name" value="STKc_cGK"/>
    <property type="match status" value="1"/>
</dbReference>
<evidence type="ECO:0000256" key="10">
    <source>
        <dbReference type="ARBA" id="ARBA00047298"/>
    </source>
</evidence>
<evidence type="ECO:0000313" key="19">
    <source>
        <dbReference type="Ensembl" id="ENSOSIP00000050565.1"/>
    </source>
</evidence>
<evidence type="ECO:0000256" key="14">
    <source>
        <dbReference type="PIRSR" id="PIRSR000559-2"/>
    </source>
</evidence>
<feature type="binding site" evidence="14">
    <location>
        <position position="466"/>
    </location>
    <ligand>
        <name>ATP</name>
        <dbReference type="ChEBI" id="CHEBI:30616"/>
    </ligand>
</feature>
<keyword evidence="9 12" id="KW-0142">cGMP-binding</keyword>
<dbReference type="CDD" id="cd00038">
    <property type="entry name" value="CAP_ED"/>
    <property type="match status" value="2"/>
</dbReference>
<dbReference type="InterPro" id="IPR008271">
    <property type="entry name" value="Ser/Thr_kinase_AS"/>
</dbReference>
<feature type="region of interest" description="Disordered" evidence="15">
    <location>
        <begin position="1"/>
        <end position="36"/>
    </location>
</feature>
<evidence type="ECO:0000256" key="2">
    <source>
        <dbReference type="ARBA" id="ARBA00012428"/>
    </source>
</evidence>
<reference evidence="19" key="1">
    <citation type="submission" date="2025-08" db="UniProtKB">
        <authorList>
            <consortium name="Ensembl"/>
        </authorList>
    </citation>
    <scope>IDENTIFICATION</scope>
</reference>
<dbReference type="InterPro" id="IPR000961">
    <property type="entry name" value="AGC-kinase_C"/>
</dbReference>
<feature type="compositionally biased region" description="Polar residues" evidence="15">
    <location>
        <begin position="14"/>
        <end position="24"/>
    </location>
</feature>
<keyword evidence="20" id="KW-1185">Reference proteome</keyword>
<evidence type="ECO:0000256" key="9">
    <source>
        <dbReference type="ARBA" id="ARBA00022992"/>
    </source>
</evidence>
<keyword evidence="8 12" id="KW-0067">ATP-binding</keyword>
<dbReference type="FunFam" id="2.60.120.10:FF:000038">
    <property type="entry name" value="cGMP-dependent protein kinase"/>
    <property type="match status" value="1"/>
</dbReference>
<evidence type="ECO:0000259" key="17">
    <source>
        <dbReference type="PROSITE" id="PS50042"/>
    </source>
</evidence>
<keyword evidence="5 12" id="KW-0808">Transferase</keyword>
<dbReference type="SMART" id="SM00100">
    <property type="entry name" value="cNMP"/>
    <property type="match status" value="2"/>
</dbReference>
<evidence type="ECO:0000256" key="13">
    <source>
        <dbReference type="PIRSR" id="PIRSR000559-1"/>
    </source>
</evidence>
<accession>A0A8C8A0B3</accession>
<feature type="domain" description="Cyclic nucleotide-binding" evidence="17">
    <location>
        <begin position="176"/>
        <end position="291"/>
    </location>
</feature>
<evidence type="ECO:0000256" key="5">
    <source>
        <dbReference type="ARBA" id="ARBA00022679"/>
    </source>
</evidence>
<evidence type="ECO:0000313" key="20">
    <source>
        <dbReference type="Proteomes" id="UP000694383"/>
    </source>
</evidence>
<protein>
    <recommendedName>
        <fullName evidence="2 12">cGMP-dependent protein kinase</fullName>
        <ecNumber evidence="2 12">2.7.11.12</ecNumber>
    </recommendedName>
</protein>
<evidence type="ECO:0000256" key="7">
    <source>
        <dbReference type="ARBA" id="ARBA00022777"/>
    </source>
</evidence>
<feature type="domain" description="Cyclic nucleotide-binding" evidence="17">
    <location>
        <begin position="294"/>
        <end position="407"/>
    </location>
</feature>
<evidence type="ECO:0000256" key="3">
    <source>
        <dbReference type="ARBA" id="ARBA00022527"/>
    </source>
</evidence>
<keyword evidence="4 12" id="KW-0140">cGMP</keyword>
<dbReference type="Proteomes" id="UP000694383">
    <property type="component" value="Unplaced"/>
</dbReference>
<dbReference type="FunFam" id="2.60.120.10:FF:000043">
    <property type="entry name" value="cGMP-dependent protein kinase"/>
    <property type="match status" value="1"/>
</dbReference>
<dbReference type="EC" id="2.7.11.12" evidence="2 12"/>
<keyword evidence="3 12" id="KW-0723">Serine/threonine-protein kinase</keyword>
<evidence type="ECO:0000256" key="6">
    <source>
        <dbReference type="ARBA" id="ARBA00022741"/>
    </source>
</evidence>
<dbReference type="SUPFAM" id="SSF56112">
    <property type="entry name" value="Protein kinase-like (PK-like)"/>
    <property type="match status" value="1"/>
</dbReference>
<feature type="active site" description="Proton acceptor" evidence="13">
    <location>
        <position position="560"/>
    </location>
</feature>
<evidence type="ECO:0000259" key="18">
    <source>
        <dbReference type="PROSITE" id="PS51285"/>
    </source>
</evidence>
<dbReference type="GO" id="GO:0030553">
    <property type="term" value="F:cGMP binding"/>
    <property type="evidence" value="ECO:0007669"/>
    <property type="project" value="UniProtKB-KW"/>
</dbReference>
<dbReference type="GO" id="GO:0004692">
    <property type="term" value="F:cGMP-dependent protein kinase activity"/>
    <property type="evidence" value="ECO:0007669"/>
    <property type="project" value="UniProtKB-EC"/>
</dbReference>
<dbReference type="Ensembl" id="ENSOSIT00000053106.1">
    <property type="protein sequence ID" value="ENSOSIP00000050565.1"/>
    <property type="gene ID" value="ENSOSIG00000023560.1"/>
</dbReference>
<dbReference type="FunFam" id="1.10.510.10:FF:000210">
    <property type="entry name" value="Non-specific serine/threonine protein kinase"/>
    <property type="match status" value="1"/>
</dbReference>
<dbReference type="GeneTree" id="ENSGT00940000159393"/>
<evidence type="ECO:0000256" key="11">
    <source>
        <dbReference type="ARBA" id="ARBA00047462"/>
    </source>
</evidence>
<dbReference type="PIRSF" id="PIRSF000559">
    <property type="entry name" value="cGMP-dep_kinase"/>
    <property type="match status" value="1"/>
</dbReference>
<dbReference type="SUPFAM" id="SSF51206">
    <property type="entry name" value="cAMP-binding domain-like"/>
    <property type="match status" value="2"/>
</dbReference>
<dbReference type="SMART" id="SM00220">
    <property type="entry name" value="S_TKc"/>
    <property type="match status" value="1"/>
</dbReference>
<proteinExistence type="inferred from homology"/>
<dbReference type="InterPro" id="IPR014710">
    <property type="entry name" value="RmlC-like_jellyroll"/>
</dbReference>
<dbReference type="InterPro" id="IPR018488">
    <property type="entry name" value="cNMP-bd_CS"/>
</dbReference>
<dbReference type="InterPro" id="IPR002374">
    <property type="entry name" value="cGMP_dep_kinase"/>
</dbReference>
<evidence type="ECO:0000259" key="16">
    <source>
        <dbReference type="PROSITE" id="PS50011"/>
    </source>
</evidence>